<dbReference type="AlphaFoldDB" id="A0A163JVK1"/>
<dbReference type="InterPro" id="IPR036187">
    <property type="entry name" value="DNA_mismatch_repair_MutS_sf"/>
</dbReference>
<dbReference type="GO" id="GO:0005634">
    <property type="term" value="C:nucleus"/>
    <property type="evidence" value="ECO:0007669"/>
    <property type="project" value="TreeGrafter"/>
</dbReference>
<dbReference type="InParanoid" id="A0A163JVK1"/>
<name>A0A163JVK1_ABSGL</name>
<keyword evidence="8" id="KW-1185">Reference proteome</keyword>
<dbReference type="PANTHER" id="PTHR11361:SF122">
    <property type="entry name" value="DNA MISMATCH REPAIR PROTEIN MSH3"/>
    <property type="match status" value="1"/>
</dbReference>
<dbReference type="GO" id="GO:0005524">
    <property type="term" value="F:ATP binding"/>
    <property type="evidence" value="ECO:0007669"/>
    <property type="project" value="UniProtKB-KW"/>
</dbReference>
<dbReference type="Gene3D" id="3.40.50.300">
    <property type="entry name" value="P-loop containing nucleotide triphosphate hydrolases"/>
    <property type="match status" value="1"/>
</dbReference>
<dbReference type="GO" id="GO:0006298">
    <property type="term" value="P:mismatch repair"/>
    <property type="evidence" value="ECO:0007669"/>
    <property type="project" value="InterPro"/>
</dbReference>
<dbReference type="STRING" id="4829.A0A163JVK1"/>
<evidence type="ECO:0000256" key="3">
    <source>
        <dbReference type="ARBA" id="ARBA00023125"/>
    </source>
</evidence>
<evidence type="ECO:0000256" key="2">
    <source>
        <dbReference type="ARBA" id="ARBA00022840"/>
    </source>
</evidence>
<keyword evidence="4" id="KW-0234">DNA repair</keyword>
<evidence type="ECO:0000313" key="7">
    <source>
        <dbReference type="EMBL" id="SAM02313.1"/>
    </source>
</evidence>
<dbReference type="GO" id="GO:0006312">
    <property type="term" value="P:mitotic recombination"/>
    <property type="evidence" value="ECO:0007669"/>
    <property type="project" value="TreeGrafter"/>
</dbReference>
<dbReference type="InterPro" id="IPR027417">
    <property type="entry name" value="P-loop_NTPase"/>
</dbReference>
<evidence type="ECO:0000256" key="4">
    <source>
        <dbReference type="ARBA" id="ARBA00023204"/>
    </source>
</evidence>
<gene>
    <name evidence="7" type="primary">ABSGL_08092.1 scaffold 9586</name>
</gene>
<dbReference type="InterPro" id="IPR045076">
    <property type="entry name" value="MutS"/>
</dbReference>
<evidence type="ECO:0000256" key="5">
    <source>
        <dbReference type="ARBA" id="ARBA00029792"/>
    </source>
</evidence>
<dbReference type="SUPFAM" id="SSF52540">
    <property type="entry name" value="P-loop containing nucleoside triphosphate hydrolases"/>
    <property type="match status" value="1"/>
</dbReference>
<sequence>SIAEQYGLFRDVIQCLAQLDCLLSLALVAGQANYVKPVFTPETKLNIVKGRHPMVERMLGTSSFVANDVHFDSNDMRTLILTGPNMGGKSSYMRQVALISMMAQIGSFVPAESAEIGILDAIFTR</sequence>
<dbReference type="PANTHER" id="PTHR11361">
    <property type="entry name" value="DNA MISMATCH REPAIR PROTEIN MUTS FAMILY MEMBER"/>
    <property type="match status" value="1"/>
</dbReference>
<evidence type="ECO:0000259" key="6">
    <source>
        <dbReference type="Pfam" id="PF00488"/>
    </source>
</evidence>
<dbReference type="Pfam" id="PF00488">
    <property type="entry name" value="MutS_V"/>
    <property type="match status" value="1"/>
</dbReference>
<feature type="non-terminal residue" evidence="7">
    <location>
        <position position="1"/>
    </location>
</feature>
<evidence type="ECO:0000256" key="1">
    <source>
        <dbReference type="ARBA" id="ARBA00022741"/>
    </source>
</evidence>
<dbReference type="SUPFAM" id="SSF48334">
    <property type="entry name" value="DNA repair protein MutS, domain III"/>
    <property type="match status" value="1"/>
</dbReference>
<dbReference type="EMBL" id="LT553802">
    <property type="protein sequence ID" value="SAM02313.1"/>
    <property type="molecule type" value="Genomic_DNA"/>
</dbReference>
<dbReference type="GO" id="GO:0140664">
    <property type="term" value="F:ATP-dependent DNA damage sensor activity"/>
    <property type="evidence" value="ECO:0007669"/>
    <property type="project" value="InterPro"/>
</dbReference>
<keyword evidence="4" id="KW-0227">DNA damage</keyword>
<protein>
    <recommendedName>
        <fullName evidence="5">MutS protein homolog 3</fullName>
    </recommendedName>
</protein>
<dbReference type="InterPro" id="IPR000432">
    <property type="entry name" value="DNA_mismatch_repair_MutS_C"/>
</dbReference>
<organism evidence="7">
    <name type="scientific">Absidia glauca</name>
    <name type="common">Pin mould</name>
    <dbReference type="NCBI Taxonomy" id="4829"/>
    <lineage>
        <taxon>Eukaryota</taxon>
        <taxon>Fungi</taxon>
        <taxon>Fungi incertae sedis</taxon>
        <taxon>Mucoromycota</taxon>
        <taxon>Mucoromycotina</taxon>
        <taxon>Mucoromycetes</taxon>
        <taxon>Mucorales</taxon>
        <taxon>Cunninghamellaceae</taxon>
        <taxon>Absidia</taxon>
    </lineage>
</organism>
<proteinExistence type="predicted"/>
<feature type="domain" description="DNA mismatch repair proteins mutS family" evidence="6">
    <location>
        <begin position="79"/>
        <end position="125"/>
    </location>
</feature>
<dbReference type="OrthoDB" id="121051at2759"/>
<evidence type="ECO:0000313" key="8">
    <source>
        <dbReference type="Proteomes" id="UP000078561"/>
    </source>
</evidence>
<keyword evidence="1" id="KW-0547">Nucleotide-binding</keyword>
<dbReference type="Proteomes" id="UP000078561">
    <property type="component" value="Unassembled WGS sequence"/>
</dbReference>
<keyword evidence="2" id="KW-0067">ATP-binding</keyword>
<dbReference type="GO" id="GO:0030983">
    <property type="term" value="F:mismatched DNA binding"/>
    <property type="evidence" value="ECO:0007669"/>
    <property type="project" value="InterPro"/>
</dbReference>
<reference evidence="7" key="1">
    <citation type="submission" date="2016-04" db="EMBL/GenBank/DDBJ databases">
        <authorList>
            <person name="Evans L.H."/>
            <person name="Alamgir A."/>
            <person name="Owens N."/>
            <person name="Weber N.D."/>
            <person name="Virtaneva K."/>
            <person name="Barbian K."/>
            <person name="Babar A."/>
            <person name="Rosenke K."/>
        </authorList>
    </citation>
    <scope>NUCLEOTIDE SEQUENCE [LARGE SCALE GENOMIC DNA]</scope>
    <source>
        <strain evidence="7">CBS 101.48</strain>
    </source>
</reference>
<accession>A0A163JVK1</accession>
<keyword evidence="3" id="KW-0238">DNA-binding</keyword>